<reference evidence="2 3" key="1">
    <citation type="submission" date="2024-01" db="EMBL/GenBank/DDBJ databases">
        <title>The genomes of 5 underutilized Papilionoideae crops provide insights into root nodulation and disease resistanc.</title>
        <authorList>
            <person name="Yuan L."/>
        </authorList>
    </citation>
    <scope>NUCLEOTIDE SEQUENCE [LARGE SCALE GENOMIC DNA]</scope>
    <source>
        <strain evidence="2">ZHUSHIDOU_FW_LH</strain>
        <tissue evidence="2">Leaf</tissue>
    </source>
</reference>
<feature type="region of interest" description="Disordered" evidence="1">
    <location>
        <begin position="50"/>
        <end position="73"/>
    </location>
</feature>
<dbReference type="Proteomes" id="UP001372338">
    <property type="component" value="Unassembled WGS sequence"/>
</dbReference>
<name>A0AAN9EJU9_CROPI</name>
<proteinExistence type="predicted"/>
<comment type="caution">
    <text evidence="2">The sequence shown here is derived from an EMBL/GenBank/DDBJ whole genome shotgun (WGS) entry which is preliminary data.</text>
</comment>
<keyword evidence="3" id="KW-1185">Reference proteome</keyword>
<evidence type="ECO:0000313" key="2">
    <source>
        <dbReference type="EMBL" id="KAK7258484.1"/>
    </source>
</evidence>
<feature type="compositionally biased region" description="Basic residues" evidence="1">
    <location>
        <begin position="50"/>
        <end position="67"/>
    </location>
</feature>
<evidence type="ECO:0000256" key="1">
    <source>
        <dbReference type="SAM" id="MobiDB-lite"/>
    </source>
</evidence>
<organism evidence="2 3">
    <name type="scientific">Crotalaria pallida</name>
    <name type="common">Smooth rattlebox</name>
    <name type="synonym">Crotalaria striata</name>
    <dbReference type="NCBI Taxonomy" id="3830"/>
    <lineage>
        <taxon>Eukaryota</taxon>
        <taxon>Viridiplantae</taxon>
        <taxon>Streptophyta</taxon>
        <taxon>Embryophyta</taxon>
        <taxon>Tracheophyta</taxon>
        <taxon>Spermatophyta</taxon>
        <taxon>Magnoliopsida</taxon>
        <taxon>eudicotyledons</taxon>
        <taxon>Gunneridae</taxon>
        <taxon>Pentapetalae</taxon>
        <taxon>rosids</taxon>
        <taxon>fabids</taxon>
        <taxon>Fabales</taxon>
        <taxon>Fabaceae</taxon>
        <taxon>Papilionoideae</taxon>
        <taxon>50 kb inversion clade</taxon>
        <taxon>genistoids sensu lato</taxon>
        <taxon>core genistoids</taxon>
        <taxon>Crotalarieae</taxon>
        <taxon>Crotalaria</taxon>
    </lineage>
</organism>
<accession>A0AAN9EJU9</accession>
<sequence length="244" mass="27458">MYLASNRYRICFVDAKIERSSSPRLSEPNRRSSRKKFRIGFNRINRLSRKEKMVRRRRRRELRRRSGGWRGRGGQRRSYNLLFLFLFRLIALLQAQLPSSITQDTLNYKRDAADAAAKAKAKDVESSETGGGGVAESETAVEIKALSHPCSAEVEIVLLRLRLQLMLLQITSSLATVEEDKAANLAADKLLEFGFPGIDGKLHNHVANTLLEFDLKAGDQTGVKRKTGDYLCGEKEIQGPDCCS</sequence>
<dbReference type="AlphaFoldDB" id="A0AAN9EJU9"/>
<dbReference type="EMBL" id="JAYWIO010000005">
    <property type="protein sequence ID" value="KAK7258484.1"/>
    <property type="molecule type" value="Genomic_DNA"/>
</dbReference>
<evidence type="ECO:0000313" key="3">
    <source>
        <dbReference type="Proteomes" id="UP001372338"/>
    </source>
</evidence>
<protein>
    <submittedName>
        <fullName evidence="2">Uncharacterized protein</fullName>
    </submittedName>
</protein>
<gene>
    <name evidence="2" type="ORF">RIF29_24063</name>
</gene>